<organism evidence="3 4">
    <name type="scientific">Tritrichomonas foetus</name>
    <dbReference type="NCBI Taxonomy" id="1144522"/>
    <lineage>
        <taxon>Eukaryota</taxon>
        <taxon>Metamonada</taxon>
        <taxon>Parabasalia</taxon>
        <taxon>Tritrichomonadida</taxon>
        <taxon>Tritrichomonadidae</taxon>
        <taxon>Tritrichomonas</taxon>
    </lineage>
</organism>
<feature type="region of interest" description="Disordered" evidence="1">
    <location>
        <begin position="68"/>
        <end position="91"/>
    </location>
</feature>
<reference evidence="3" key="2">
    <citation type="submission" date="2016-10" db="EMBL/GenBank/DDBJ databases">
        <authorList>
            <person name="de Groot N.N."/>
        </authorList>
    </citation>
    <scope>NUCLEOTIDE SEQUENCE [LARGE SCALE GENOMIC DNA]</scope>
    <source>
        <strain evidence="3">K</strain>
    </source>
</reference>
<dbReference type="VEuPathDB" id="TrichDB:TRFO_13981"/>
<evidence type="ECO:0000313" key="4">
    <source>
        <dbReference type="Proteomes" id="UP000179807"/>
    </source>
</evidence>
<protein>
    <submittedName>
        <fullName evidence="3">Uncharacterized protein</fullName>
    </submittedName>
</protein>
<proteinExistence type="predicted"/>
<keyword evidence="4" id="KW-1185">Reference proteome</keyword>
<gene>
    <name evidence="2" type="ORF">TRFO_13975</name>
    <name evidence="3" type="ORF">TRFO_13981</name>
</gene>
<reference evidence="4" key="1">
    <citation type="submission" date="2016-10" db="EMBL/GenBank/DDBJ databases">
        <authorList>
            <person name="Benchimol M."/>
            <person name="Almeida L.G."/>
            <person name="Vasconcelos A.T."/>
            <person name="Perreira-Neves A."/>
            <person name="Rosa I.A."/>
            <person name="Tasca T."/>
            <person name="Bogo M.R."/>
            <person name="de Souza W."/>
        </authorList>
    </citation>
    <scope>NUCLEOTIDE SEQUENCE [LARGE SCALE GENOMIC DNA]</scope>
    <source>
        <strain evidence="4">K</strain>
    </source>
</reference>
<evidence type="ECO:0000313" key="2">
    <source>
        <dbReference type="EMBL" id="OHT15624.1"/>
    </source>
</evidence>
<dbReference type="EMBL" id="MLAK01000207">
    <property type="protein sequence ID" value="OHT15624.1"/>
    <property type="molecule type" value="Genomic_DNA"/>
</dbReference>
<dbReference type="RefSeq" id="XP_068368760.1">
    <property type="nucleotide sequence ID" value="XM_068497542.1"/>
</dbReference>
<dbReference type="GeneID" id="94832246"/>
<dbReference type="VEuPathDB" id="TrichDB:TRFO_13975"/>
<dbReference type="AlphaFoldDB" id="A0A1J4KWT1"/>
<dbReference type="Proteomes" id="UP000179807">
    <property type="component" value="Unassembled WGS sequence"/>
</dbReference>
<comment type="caution">
    <text evidence="3">The sequence shown here is derived from an EMBL/GenBank/DDBJ whole genome shotgun (WGS) entry which is preliminary data.</text>
</comment>
<sequence>MLIIFLIYRHKHLEYNSADNDFSVEMDDGALNILETNIDTQDAYIHSNQSDIAENPFMKDDFIESNNASDINDNFDSNNVDDSQVSESNSE</sequence>
<dbReference type="EMBL" id="MLAK01000207">
    <property type="protein sequence ID" value="OHT15626.1"/>
    <property type="molecule type" value="Genomic_DNA"/>
</dbReference>
<name>A0A1J4KWT1_9EUKA</name>
<accession>A0A1J4KWT1</accession>
<evidence type="ECO:0000313" key="3">
    <source>
        <dbReference type="EMBL" id="OHT15626.1"/>
    </source>
</evidence>
<evidence type="ECO:0000256" key="1">
    <source>
        <dbReference type="SAM" id="MobiDB-lite"/>
    </source>
</evidence>